<accession>A0A1T4M1Z4</accession>
<evidence type="ECO:0000313" key="2">
    <source>
        <dbReference type="Proteomes" id="UP000243297"/>
    </source>
</evidence>
<reference evidence="2" key="1">
    <citation type="submission" date="2017-02" db="EMBL/GenBank/DDBJ databases">
        <authorList>
            <person name="Varghese N."/>
            <person name="Submissions S."/>
        </authorList>
    </citation>
    <scope>NUCLEOTIDE SEQUENCE [LARGE SCALE GENOMIC DNA]</scope>
    <source>
        <strain evidence="2">ATCC 25662</strain>
    </source>
</reference>
<dbReference type="STRING" id="118967.SAMN02745191_1148"/>
<evidence type="ECO:0000313" key="1">
    <source>
        <dbReference type="EMBL" id="SJZ60905.1"/>
    </source>
</evidence>
<name>A0A1T4M1Z4_9FIRM</name>
<dbReference type="EMBL" id="FUWY01000002">
    <property type="protein sequence ID" value="SJZ60905.1"/>
    <property type="molecule type" value="Genomic_DNA"/>
</dbReference>
<dbReference type="Proteomes" id="UP000243297">
    <property type="component" value="Unassembled WGS sequence"/>
</dbReference>
<proteinExistence type="predicted"/>
<dbReference type="RefSeq" id="WP_078711557.1">
    <property type="nucleotide sequence ID" value="NZ_FUWY01000002.1"/>
</dbReference>
<keyword evidence="2" id="KW-1185">Reference proteome</keyword>
<gene>
    <name evidence="1" type="ORF">SAMN02745191_1148</name>
</gene>
<protein>
    <submittedName>
        <fullName evidence="1">Uncharacterized protein</fullName>
    </submittedName>
</protein>
<sequence length="64" mass="7056">MILGEVISIDEVNGLTVLIDGEEKPTQKKYAFANSYTPRVGDRVAIAQIAGTYIVMFAIVKKIR</sequence>
<dbReference type="AlphaFoldDB" id="A0A1T4M1Z4"/>
<organism evidence="1 2">
    <name type="scientific">Anaerorhabdus furcosa</name>
    <dbReference type="NCBI Taxonomy" id="118967"/>
    <lineage>
        <taxon>Bacteria</taxon>
        <taxon>Bacillati</taxon>
        <taxon>Bacillota</taxon>
        <taxon>Erysipelotrichia</taxon>
        <taxon>Erysipelotrichales</taxon>
        <taxon>Erysipelotrichaceae</taxon>
        <taxon>Anaerorhabdus</taxon>
    </lineage>
</organism>